<dbReference type="InterPro" id="IPR023211">
    <property type="entry name" value="DNA_pol_palm_dom_sf"/>
</dbReference>
<dbReference type="GO" id="GO:0005658">
    <property type="term" value="C:alpha DNA polymerase:primase complex"/>
    <property type="evidence" value="ECO:0007669"/>
    <property type="project" value="TreeGrafter"/>
</dbReference>
<keyword evidence="9 12" id="KW-0239">DNA-directed DNA polymerase</keyword>
<feature type="compositionally biased region" description="Basic and acidic residues" evidence="13">
    <location>
        <begin position="203"/>
        <end position="240"/>
    </location>
</feature>
<dbReference type="NCBIfam" id="TIGR00592">
    <property type="entry name" value="pol2"/>
    <property type="match status" value="1"/>
</dbReference>
<evidence type="ECO:0000256" key="3">
    <source>
        <dbReference type="ARBA" id="ARBA00022679"/>
    </source>
</evidence>
<proteinExistence type="inferred from homology"/>
<sequence length="1712" mass="187857">MSSKRDALRQLRELRAGGGKRSEQYQVRESGRIIEEVDEDEYRKLCKERRNDNFVVDDQGGDGGGYIDDGQELWDEEEYDSELERLNDEEEMGGSKNARKMLDRARKQRQAERDAAARRMQEREKGQRGIAQFFKGASRSKPATRTKVEEEPAPVDTAAVDDMLEGFEDELLAMDEGGSVGARPTRVARSTPAAVASASSRKRPVEECRDVEPSGAVKAEEDAVVEEHDDHAVELLRQDTEVNIPKSTTKRRRTSLEEASVPVEAAPRCELGNGKEKKEDEEGTKKEDSTSPQGPRPSGAPAAVVKDSESPQKVVDFGDSWLITDDTDDAESKAASSPHGSAGDDHGLDAVKEEDGSLMMYLLDVYEDVLPDKTPALYLFGKTRRRDGGKASARAQFDSCCVVVTNIMRNCFFLPREQSEDESECRAACYSVMQEFEALRKKSGGVLAAVNKYKCKFVWRNYCFDQVHGIPHGRLGCLKVVYSSNCPALPSGLEGKSFSHVFGNNTSLTELFLVKRRIMGPCWIQISAGSFNASTTLNKLSWCTREVRVQTGTKGISVVPADATPPLPPLSIMSLSIKTNTTKQTKAPTGKGRSTAAAQQQQHEIAVAAYYHNPNLDVDEANEECLRRGMQTFMAVTKIEGVTFPKGPLAKNIVVESSERALLNHLAAMVTRADPDIILGHNIFGFGLDILAQRMQHHKLPAWHKFSRLKRPTGHLPFGHGGKKRDGRGNAGGGSLWLGRSLTAGRLVCDTYLSAREYLRLTTYDLGSLSLKLLKTARAPVALDSLVKFYEDPRALSALAEHTLTDAVLQLRVGWALQVLSLTRQLTNLAGNLWSHSLQNKRAERNEILLVHEFHRKKFIVPDKERPGDRKSYQADVFDEGGDIPQAKAPAGPRRKKAAYAGGLVLEPKAGLYDKLVLLLDFNSLYPSIIREYNICFTTVDRLDAHDSALGENAGVIPELPKRAPGERDAVLPQVITRLVESRKDVKKLLKTCTNPKTGNQLDIRQKALKLTANSMYGCLGFSNSRFYAKPIAALITRTGRETLQATVDIVESHLRFDVVYGDTDSIFVHTGTEAFDQAMRIGGQIMAEVNKRYKKLELDIDGVFKRLLLLKKKKYAGVKVIDWAQGIAEKEYKGLDLVRRDWCPLSKKMGDEVLRCLLGLRAESQAPASASAENGPADVDRSAQEAERVVEWLHDYVKSISLKMDNDEVTRAILGGEHRGLSGQAGEHQIPLEEYVITKALTKMPADYPDAKSQAHVMVAKRMMDGGHVIRPGNEIPYVITRPGEAAGKAEAEGDAETKPAALGTDSQSVAARARSPDEVRRLGPSVVQIDTQWYKTHQIHPPLVRLCAPVSGTDAAHLAECLGLDPSKFAAIGMNNNGPGDGDDVEAVMASLSQNVDIDTRYSDARKFLAGAARQYKCPKCKTTCHIGDAIKQKECVKCSAEIPSPLLHNLLVLILRKITREAGSGWVRCDDEGCGKATRQLPLGTSRCPFGGCRGKLQQLPAHTNRAVHQASALGASLRRRVNVPQVLSYLRELAAKHRPELRPSCSLCSQGGADDALNNAEENNTSPWFPIAIVSCMSSTAEYIVRVFDPPPPPAFGVRLNPYHGFDRVVMTSVGNTAFTEMIWALPVEEAVTGPVLLADCSGLICSPIASSVPLCSSSGRMLPLSPPWRLFGSDSGLPCAAGVTPEKCDTEQGRNALARLWPPEPLN</sequence>
<dbReference type="InterPro" id="IPR045846">
    <property type="entry name" value="POLBc_alpha"/>
</dbReference>
<dbReference type="Gene3D" id="1.10.287.690">
    <property type="entry name" value="Helix hairpin bin"/>
    <property type="match status" value="1"/>
</dbReference>
<feature type="domain" description="Zinc finger DNA-directed DNA polymerase family B alpha" evidence="16">
    <location>
        <begin position="1404"/>
        <end position="1502"/>
    </location>
</feature>
<evidence type="ECO:0000256" key="10">
    <source>
        <dbReference type="ARBA" id="ARBA00023125"/>
    </source>
</evidence>
<dbReference type="Pfam" id="PF03104">
    <property type="entry name" value="DNA_pol_B_exo1"/>
    <property type="match status" value="1"/>
</dbReference>
<evidence type="ECO:0000256" key="2">
    <source>
        <dbReference type="ARBA" id="ARBA00005755"/>
    </source>
</evidence>
<dbReference type="GO" id="GO:0003697">
    <property type="term" value="F:single-stranded DNA binding"/>
    <property type="evidence" value="ECO:0007669"/>
    <property type="project" value="TreeGrafter"/>
</dbReference>
<evidence type="ECO:0000313" key="19">
    <source>
        <dbReference type="Proteomes" id="UP000572268"/>
    </source>
</evidence>
<dbReference type="Proteomes" id="UP000572268">
    <property type="component" value="Unassembled WGS sequence"/>
</dbReference>
<feature type="region of interest" description="Disordered" evidence="13">
    <location>
        <begin position="1288"/>
        <end position="1319"/>
    </location>
</feature>
<feature type="region of interest" description="Disordered" evidence="13">
    <location>
        <begin position="1"/>
        <end position="26"/>
    </location>
</feature>
<feature type="compositionally biased region" description="Basic and acidic residues" evidence="13">
    <location>
        <begin position="1"/>
        <end position="23"/>
    </location>
</feature>
<keyword evidence="8" id="KW-0862">Zinc</keyword>
<evidence type="ECO:0000256" key="7">
    <source>
        <dbReference type="ARBA" id="ARBA00022771"/>
    </source>
</evidence>
<dbReference type="Pfam" id="PF00136">
    <property type="entry name" value="DNA_pol_B"/>
    <property type="match status" value="1"/>
</dbReference>
<dbReference type="GO" id="GO:0003682">
    <property type="term" value="F:chromatin binding"/>
    <property type="evidence" value="ECO:0007669"/>
    <property type="project" value="TreeGrafter"/>
</dbReference>
<comment type="catalytic activity">
    <reaction evidence="12">
        <text>DNA(n) + a 2'-deoxyribonucleoside 5'-triphosphate = DNA(n+1) + diphosphate</text>
        <dbReference type="Rhea" id="RHEA:22508"/>
        <dbReference type="Rhea" id="RHEA-COMP:17339"/>
        <dbReference type="Rhea" id="RHEA-COMP:17340"/>
        <dbReference type="ChEBI" id="CHEBI:33019"/>
        <dbReference type="ChEBI" id="CHEBI:61560"/>
        <dbReference type="ChEBI" id="CHEBI:173112"/>
        <dbReference type="EC" id="2.7.7.7"/>
    </reaction>
</comment>
<dbReference type="CDD" id="cd05776">
    <property type="entry name" value="DNA_polB_alpha_exo"/>
    <property type="match status" value="1"/>
</dbReference>
<comment type="subcellular location">
    <subcellularLocation>
        <location evidence="1">Nucleus</location>
    </subcellularLocation>
</comment>
<evidence type="ECO:0000259" key="17">
    <source>
        <dbReference type="Pfam" id="PF12254"/>
    </source>
</evidence>
<dbReference type="GO" id="GO:0008270">
    <property type="term" value="F:zinc ion binding"/>
    <property type="evidence" value="ECO:0007669"/>
    <property type="project" value="UniProtKB-KW"/>
</dbReference>
<dbReference type="GO" id="GO:0000166">
    <property type="term" value="F:nucleotide binding"/>
    <property type="evidence" value="ECO:0007669"/>
    <property type="project" value="InterPro"/>
</dbReference>
<gene>
    <name evidence="18" type="primary">POL1</name>
    <name evidence="18" type="ORF">FOL46_004431</name>
</gene>
<evidence type="ECO:0000259" key="14">
    <source>
        <dbReference type="Pfam" id="PF00136"/>
    </source>
</evidence>
<feature type="compositionally biased region" description="Basic and acidic residues" evidence="13">
    <location>
        <begin position="100"/>
        <end position="127"/>
    </location>
</feature>
<evidence type="ECO:0000259" key="16">
    <source>
        <dbReference type="Pfam" id="PF08996"/>
    </source>
</evidence>
<evidence type="ECO:0000256" key="13">
    <source>
        <dbReference type="SAM" id="MobiDB-lite"/>
    </source>
</evidence>
<dbReference type="InterPro" id="IPR006172">
    <property type="entry name" value="DNA-dir_DNA_pol_B"/>
</dbReference>
<evidence type="ECO:0000256" key="8">
    <source>
        <dbReference type="ARBA" id="ARBA00022833"/>
    </source>
</evidence>
<dbReference type="Gene3D" id="3.30.420.10">
    <property type="entry name" value="Ribonuclease H-like superfamily/Ribonuclease H"/>
    <property type="match status" value="1"/>
</dbReference>
<dbReference type="EC" id="2.7.7.7" evidence="12"/>
<keyword evidence="5 12" id="KW-0235">DNA replication</keyword>
<accession>A0A7J6MSZ3</accession>
<dbReference type="InterPro" id="IPR015088">
    <property type="entry name" value="Znf_DNA-dir_DNA_pol_B_alpha"/>
</dbReference>
<dbReference type="Gene3D" id="2.40.50.730">
    <property type="match status" value="1"/>
</dbReference>
<dbReference type="SUPFAM" id="SSF53098">
    <property type="entry name" value="Ribonuclease H-like"/>
    <property type="match status" value="1"/>
</dbReference>
<feature type="region of interest" description="Disordered" evidence="13">
    <location>
        <begin position="178"/>
        <end position="349"/>
    </location>
</feature>
<feature type="domain" description="DNA-directed DNA polymerase family B multifunctional" evidence="14">
    <location>
        <begin position="833"/>
        <end position="1351"/>
    </location>
</feature>
<feature type="domain" description="DNA-directed DNA polymerase family B exonuclease" evidence="15">
    <location>
        <begin position="500"/>
        <end position="767"/>
    </location>
</feature>
<dbReference type="GO" id="GO:0003887">
    <property type="term" value="F:DNA-directed DNA polymerase activity"/>
    <property type="evidence" value="ECO:0007669"/>
    <property type="project" value="UniProtKB-KW"/>
</dbReference>
<dbReference type="Pfam" id="PF08996">
    <property type="entry name" value="zf-DNA_Pol"/>
    <property type="match status" value="1"/>
</dbReference>
<dbReference type="GO" id="GO:0003688">
    <property type="term" value="F:DNA replication origin binding"/>
    <property type="evidence" value="ECO:0007669"/>
    <property type="project" value="TreeGrafter"/>
</dbReference>
<keyword evidence="3 12" id="KW-0808">Transferase</keyword>
<dbReference type="Gene3D" id="1.10.3200.20">
    <property type="entry name" value="DNA Polymerase alpha, zinc finger"/>
    <property type="match status" value="1"/>
</dbReference>
<keyword evidence="6" id="KW-0479">Metal-binding</keyword>
<dbReference type="InterPro" id="IPR024647">
    <property type="entry name" value="DNA_pol_a_cat_su_N"/>
</dbReference>
<evidence type="ECO:0000256" key="6">
    <source>
        <dbReference type="ARBA" id="ARBA00022723"/>
    </source>
</evidence>
<dbReference type="PANTHER" id="PTHR45861">
    <property type="entry name" value="DNA POLYMERASE ALPHA CATALYTIC SUBUNIT"/>
    <property type="match status" value="1"/>
</dbReference>
<dbReference type="Gene3D" id="3.90.1600.10">
    <property type="entry name" value="Palm domain of DNA polymerase"/>
    <property type="match status" value="1"/>
</dbReference>
<dbReference type="InterPro" id="IPR042087">
    <property type="entry name" value="DNA_pol_B_thumb"/>
</dbReference>
<feature type="compositionally biased region" description="Basic and acidic residues" evidence="13">
    <location>
        <begin position="273"/>
        <end position="289"/>
    </location>
</feature>
<dbReference type="GO" id="GO:0006272">
    <property type="term" value="P:leading strand elongation"/>
    <property type="evidence" value="ECO:0007669"/>
    <property type="project" value="TreeGrafter"/>
</dbReference>
<dbReference type="Gene3D" id="1.10.132.60">
    <property type="entry name" value="DNA polymerase family B, C-terminal domain"/>
    <property type="match status" value="1"/>
</dbReference>
<dbReference type="InterPro" id="IPR043502">
    <property type="entry name" value="DNA/RNA_pol_sf"/>
</dbReference>
<dbReference type="InterPro" id="IPR006133">
    <property type="entry name" value="DNA-dir_DNA_pol_B_exonuc"/>
</dbReference>
<keyword evidence="10 12" id="KW-0238">DNA-binding</keyword>
<dbReference type="GO" id="GO:1902975">
    <property type="term" value="P:mitotic DNA replication initiation"/>
    <property type="evidence" value="ECO:0007669"/>
    <property type="project" value="InterPro"/>
</dbReference>
<keyword evidence="4 12" id="KW-0548">Nucleotidyltransferase</keyword>
<dbReference type="GO" id="GO:0006273">
    <property type="term" value="P:lagging strand elongation"/>
    <property type="evidence" value="ECO:0007669"/>
    <property type="project" value="TreeGrafter"/>
</dbReference>
<evidence type="ECO:0000256" key="5">
    <source>
        <dbReference type="ARBA" id="ARBA00022705"/>
    </source>
</evidence>
<dbReference type="EMBL" id="JABANN010000027">
    <property type="protein sequence ID" value="KAF4674644.1"/>
    <property type="molecule type" value="Genomic_DNA"/>
</dbReference>
<feature type="region of interest" description="Disordered" evidence="13">
    <location>
        <begin position="87"/>
        <end position="160"/>
    </location>
</feature>
<keyword evidence="11" id="KW-0539">Nucleus</keyword>
<reference evidence="18 19" key="1">
    <citation type="submission" date="2020-04" db="EMBL/GenBank/DDBJ databases">
        <title>Perkinsus olseni comparative genomics.</title>
        <authorList>
            <person name="Bogema D.R."/>
        </authorList>
    </citation>
    <scope>NUCLEOTIDE SEQUENCE [LARGE SCALE GENOMIC DNA]</scope>
    <source>
        <strain evidence="18">ATCC PRA-31</strain>
    </source>
</reference>
<dbReference type="CDD" id="cd05532">
    <property type="entry name" value="POLBc_alpha"/>
    <property type="match status" value="1"/>
</dbReference>
<dbReference type="Gene3D" id="3.30.70.2820">
    <property type="match status" value="1"/>
</dbReference>
<dbReference type="Pfam" id="PF12254">
    <property type="entry name" value="DNA_pol_alpha_N"/>
    <property type="match status" value="1"/>
</dbReference>
<evidence type="ECO:0000256" key="1">
    <source>
        <dbReference type="ARBA" id="ARBA00004123"/>
    </source>
</evidence>
<organism evidence="18 19">
    <name type="scientific">Perkinsus olseni</name>
    <name type="common">Perkinsus atlanticus</name>
    <dbReference type="NCBI Taxonomy" id="32597"/>
    <lineage>
        <taxon>Eukaryota</taxon>
        <taxon>Sar</taxon>
        <taxon>Alveolata</taxon>
        <taxon>Perkinsozoa</taxon>
        <taxon>Perkinsea</taxon>
        <taxon>Perkinsida</taxon>
        <taxon>Perkinsidae</taxon>
        <taxon>Perkinsus</taxon>
    </lineage>
</organism>
<dbReference type="SUPFAM" id="SSF56672">
    <property type="entry name" value="DNA/RNA polymerases"/>
    <property type="match status" value="1"/>
</dbReference>
<dbReference type="InterPro" id="IPR006134">
    <property type="entry name" value="DNA-dir_DNA_pol_B_multi_dom"/>
</dbReference>
<dbReference type="InterPro" id="IPR038256">
    <property type="entry name" value="Pol_alpha_znc_sf"/>
</dbReference>
<evidence type="ECO:0000256" key="9">
    <source>
        <dbReference type="ARBA" id="ARBA00022932"/>
    </source>
</evidence>
<evidence type="ECO:0000259" key="15">
    <source>
        <dbReference type="Pfam" id="PF03104"/>
    </source>
</evidence>
<dbReference type="PROSITE" id="PS00116">
    <property type="entry name" value="DNA_POLYMERASE_B"/>
    <property type="match status" value="1"/>
</dbReference>
<evidence type="ECO:0000256" key="12">
    <source>
        <dbReference type="RuleBase" id="RU000442"/>
    </source>
</evidence>
<comment type="similarity">
    <text evidence="2 12">Belongs to the DNA polymerase type-B family.</text>
</comment>
<evidence type="ECO:0000256" key="4">
    <source>
        <dbReference type="ARBA" id="ARBA00022695"/>
    </source>
</evidence>
<evidence type="ECO:0000313" key="18">
    <source>
        <dbReference type="EMBL" id="KAF4674644.1"/>
    </source>
</evidence>
<comment type="caution">
    <text evidence="18">The sequence shown here is derived from an EMBL/GenBank/DDBJ whole genome shotgun (WGS) entry which is preliminary data.</text>
</comment>
<dbReference type="InterPro" id="IPR036397">
    <property type="entry name" value="RNaseH_sf"/>
</dbReference>
<feature type="domain" description="DNA polymerase alpha catalytic subunit N-terminal" evidence="17">
    <location>
        <begin position="8"/>
        <end position="75"/>
    </location>
</feature>
<dbReference type="InterPro" id="IPR012337">
    <property type="entry name" value="RNaseH-like_sf"/>
</dbReference>
<name>A0A7J6MSZ3_PEROL</name>
<feature type="compositionally biased region" description="Basic and acidic residues" evidence="13">
    <location>
        <begin position="1289"/>
        <end position="1299"/>
    </location>
</feature>
<dbReference type="PRINTS" id="PR00106">
    <property type="entry name" value="DNAPOLB"/>
</dbReference>
<dbReference type="SMART" id="SM00486">
    <property type="entry name" value="POLBc"/>
    <property type="match status" value="1"/>
</dbReference>
<dbReference type="PANTHER" id="PTHR45861:SF1">
    <property type="entry name" value="DNA POLYMERASE ALPHA CATALYTIC SUBUNIT"/>
    <property type="match status" value="1"/>
</dbReference>
<keyword evidence="7" id="KW-0863">Zinc-finger</keyword>
<protein>
    <recommendedName>
        <fullName evidence="12">DNA polymerase</fullName>
        <ecNumber evidence="12">2.7.7.7</ecNumber>
    </recommendedName>
</protein>
<dbReference type="InterPro" id="IPR017964">
    <property type="entry name" value="DNA-dir_DNA_pol_B_CS"/>
</dbReference>
<evidence type="ECO:0000256" key="11">
    <source>
        <dbReference type="ARBA" id="ARBA00023242"/>
    </source>
</evidence>